<dbReference type="GO" id="GO:0005975">
    <property type="term" value="P:carbohydrate metabolic process"/>
    <property type="evidence" value="ECO:0007669"/>
    <property type="project" value="InterPro"/>
</dbReference>
<dbReference type="AlphaFoldDB" id="C0C4C0"/>
<proteinExistence type="predicted"/>
<dbReference type="PANTHER" id="PTHR30304">
    <property type="entry name" value="D-TAGATOSE-1,6-BISPHOSPHATE ALDOLASE"/>
    <property type="match status" value="1"/>
</dbReference>
<reference evidence="3" key="1">
    <citation type="submission" date="2009-02" db="EMBL/GenBank/DDBJ databases">
        <authorList>
            <person name="Fulton L."/>
            <person name="Clifton S."/>
            <person name="Fulton B."/>
            <person name="Xu J."/>
            <person name="Minx P."/>
            <person name="Pepin K.H."/>
            <person name="Johnson M."/>
            <person name="Bhonagiri V."/>
            <person name="Nash W.E."/>
            <person name="Mardis E.R."/>
            <person name="Wilson R.K."/>
        </authorList>
    </citation>
    <scope>NUCLEOTIDE SEQUENCE [LARGE SCALE GENOMIC DNA]</scope>
    <source>
        <strain evidence="3">DSM 15053</strain>
    </source>
</reference>
<organism evidence="3 4">
    <name type="scientific">[Clostridium] hylemonae DSM 15053</name>
    <dbReference type="NCBI Taxonomy" id="553973"/>
    <lineage>
        <taxon>Bacteria</taxon>
        <taxon>Bacillati</taxon>
        <taxon>Bacillota</taxon>
        <taxon>Clostridia</taxon>
        <taxon>Lachnospirales</taxon>
        <taxon>Lachnospiraceae</taxon>
    </lineage>
</organism>
<gene>
    <name evidence="3" type="ORF">CLOHYLEM_06936</name>
</gene>
<keyword evidence="2" id="KW-0479">Metal-binding</keyword>
<comment type="cofactor">
    <cofactor evidence="2">
        <name>Zn(2+)</name>
        <dbReference type="ChEBI" id="CHEBI:29105"/>
    </cofactor>
    <text evidence="2">Binds 2 Zn(2+) ions per subunit. One is catalytic and the other provides a structural contribution.</text>
</comment>
<dbReference type="STRING" id="553973.CLOHYLEM_06936"/>
<dbReference type="EMBL" id="ABYI02000034">
    <property type="protein sequence ID" value="EEG72913.1"/>
    <property type="molecule type" value="Genomic_DNA"/>
</dbReference>
<dbReference type="RefSeq" id="WP_006444292.1">
    <property type="nucleotide sequence ID" value="NZ_CP036524.1"/>
</dbReference>
<evidence type="ECO:0000313" key="3">
    <source>
        <dbReference type="EMBL" id="EEG72913.1"/>
    </source>
</evidence>
<dbReference type="SUPFAM" id="SSF51569">
    <property type="entry name" value="Aldolase"/>
    <property type="match status" value="1"/>
</dbReference>
<dbReference type="Proteomes" id="UP000004893">
    <property type="component" value="Unassembled WGS sequence"/>
</dbReference>
<dbReference type="eggNOG" id="COG0191">
    <property type="taxonomic scope" value="Bacteria"/>
</dbReference>
<dbReference type="Pfam" id="PF01116">
    <property type="entry name" value="F_bP_aldolase"/>
    <property type="match status" value="1"/>
</dbReference>
<reference evidence="3" key="2">
    <citation type="submission" date="2013-06" db="EMBL/GenBank/DDBJ databases">
        <title>Draft genome sequence of Clostridium hylemonae (DSM 15053).</title>
        <authorList>
            <person name="Sudarsanam P."/>
            <person name="Ley R."/>
            <person name="Guruge J."/>
            <person name="Turnbaugh P.J."/>
            <person name="Mahowald M."/>
            <person name="Liep D."/>
            <person name="Gordon J."/>
        </authorList>
    </citation>
    <scope>NUCLEOTIDE SEQUENCE</scope>
    <source>
        <strain evidence="3">DSM 15053</strain>
    </source>
</reference>
<name>C0C4C0_9FIRM</name>
<dbReference type="PIRSF" id="PIRSF001359">
    <property type="entry name" value="F_bP_aldolase_II"/>
    <property type="match status" value="1"/>
</dbReference>
<accession>C0C4C0</accession>
<keyword evidence="4" id="KW-1185">Reference proteome</keyword>
<feature type="binding site" evidence="2">
    <location>
        <position position="133"/>
    </location>
    <ligand>
        <name>Zn(2+)</name>
        <dbReference type="ChEBI" id="CHEBI:29105"/>
        <label>2</label>
    </ligand>
</feature>
<dbReference type="PANTHER" id="PTHR30304:SF0">
    <property type="entry name" value="D-TAGATOSE-1,6-BISPHOSPHATE ALDOLASE SUBUNIT GATY-RELATED"/>
    <property type="match status" value="1"/>
</dbReference>
<dbReference type="HOGENOM" id="CLU_040088_0_1_9"/>
<evidence type="ECO:0000313" key="4">
    <source>
        <dbReference type="Proteomes" id="UP000004893"/>
    </source>
</evidence>
<protein>
    <submittedName>
        <fullName evidence="3">Ketose-bisphosphate aldolase</fullName>
    </submittedName>
</protein>
<sequence>MLDTLRHIIQITEEQGHGTAAFNVFGYEDARAVIDAAEALDRPVILMTNKPALAHMPVHLLGGMLIQMAREASVPVGVHLDHADDLEVIEAALQTGYSSVMIDASQLPFEENISRTKYVVEMARDFGAGVEAEIGAVGYSDAPDTYQARYTQPEEAQEFAGRTGVDALAVAVGTVHRMQTQTARLQFGLLERIHKAVNTPLVIRGSSGISDADLKKLVLCGVRKVNLGTTLRMAFGQELRRQIEADEKLFDRIVMFQSCMTQVEKKARQKIEVL</sequence>
<dbReference type="NCBIfam" id="TIGR00167">
    <property type="entry name" value="cbbA"/>
    <property type="match status" value="1"/>
</dbReference>
<feature type="binding site" evidence="2">
    <location>
        <position position="103"/>
    </location>
    <ligand>
        <name>Zn(2+)</name>
        <dbReference type="ChEBI" id="CHEBI:29105"/>
        <label>2</label>
    </ligand>
</feature>
<dbReference type="GO" id="GO:0016832">
    <property type="term" value="F:aldehyde-lyase activity"/>
    <property type="evidence" value="ECO:0007669"/>
    <property type="project" value="InterPro"/>
</dbReference>
<dbReference type="InterPro" id="IPR050246">
    <property type="entry name" value="Class_II_FBP_aldolase"/>
</dbReference>
<dbReference type="InterPro" id="IPR000771">
    <property type="entry name" value="FBA_II"/>
</dbReference>
<keyword evidence="2" id="KW-0862">Zinc</keyword>
<evidence type="ECO:0000256" key="1">
    <source>
        <dbReference type="PIRSR" id="PIRSR001359-1"/>
    </source>
</evidence>
<dbReference type="OrthoDB" id="9803995at2"/>
<dbReference type="InterPro" id="IPR013785">
    <property type="entry name" value="Aldolase_TIM"/>
</dbReference>
<dbReference type="CDD" id="cd00947">
    <property type="entry name" value="TBP_aldolase_IIB"/>
    <property type="match status" value="1"/>
</dbReference>
<feature type="binding site" evidence="2">
    <location>
        <position position="176"/>
    </location>
    <ligand>
        <name>Zn(2+)</name>
        <dbReference type="ChEBI" id="CHEBI:29105"/>
        <label>1</label>
        <note>catalytic</note>
    </ligand>
</feature>
<dbReference type="GO" id="GO:0008270">
    <property type="term" value="F:zinc ion binding"/>
    <property type="evidence" value="ECO:0007669"/>
    <property type="project" value="InterPro"/>
</dbReference>
<feature type="binding site" evidence="2">
    <location>
        <position position="82"/>
    </location>
    <ligand>
        <name>Zn(2+)</name>
        <dbReference type="ChEBI" id="CHEBI:29105"/>
        <label>1</label>
        <note>catalytic</note>
    </ligand>
</feature>
<evidence type="ECO:0000256" key="2">
    <source>
        <dbReference type="PIRSR" id="PIRSR001359-3"/>
    </source>
</evidence>
<comment type="caution">
    <text evidence="3">The sequence shown here is derived from an EMBL/GenBank/DDBJ whole genome shotgun (WGS) entry which is preliminary data.</text>
</comment>
<dbReference type="Gene3D" id="3.20.20.70">
    <property type="entry name" value="Aldolase class I"/>
    <property type="match status" value="1"/>
</dbReference>
<feature type="active site" description="Proton donor" evidence="1">
    <location>
        <position position="81"/>
    </location>
</feature>